<dbReference type="AlphaFoldDB" id="A0A5C3MKE2"/>
<keyword evidence="2" id="KW-1185">Reference proteome</keyword>
<gene>
    <name evidence="1" type="ORF">OE88DRAFT_1090054</name>
</gene>
<organism evidence="1 2">
    <name type="scientific">Heliocybe sulcata</name>
    <dbReference type="NCBI Taxonomy" id="5364"/>
    <lineage>
        <taxon>Eukaryota</taxon>
        <taxon>Fungi</taxon>
        <taxon>Dikarya</taxon>
        <taxon>Basidiomycota</taxon>
        <taxon>Agaricomycotina</taxon>
        <taxon>Agaricomycetes</taxon>
        <taxon>Gloeophyllales</taxon>
        <taxon>Gloeophyllaceae</taxon>
        <taxon>Heliocybe</taxon>
    </lineage>
</organism>
<accession>A0A5C3MKE2</accession>
<dbReference type="Proteomes" id="UP000305948">
    <property type="component" value="Unassembled WGS sequence"/>
</dbReference>
<dbReference type="EMBL" id="ML213537">
    <property type="protein sequence ID" value="TFK45730.1"/>
    <property type="molecule type" value="Genomic_DNA"/>
</dbReference>
<protein>
    <submittedName>
        <fullName evidence="1">Uncharacterized protein</fullName>
    </submittedName>
</protein>
<proteinExistence type="predicted"/>
<reference evidence="1 2" key="1">
    <citation type="journal article" date="2019" name="Nat. Ecol. Evol.">
        <title>Megaphylogeny resolves global patterns of mushroom evolution.</title>
        <authorList>
            <person name="Varga T."/>
            <person name="Krizsan K."/>
            <person name="Foldi C."/>
            <person name="Dima B."/>
            <person name="Sanchez-Garcia M."/>
            <person name="Sanchez-Ramirez S."/>
            <person name="Szollosi G.J."/>
            <person name="Szarkandi J.G."/>
            <person name="Papp V."/>
            <person name="Albert L."/>
            <person name="Andreopoulos W."/>
            <person name="Angelini C."/>
            <person name="Antonin V."/>
            <person name="Barry K.W."/>
            <person name="Bougher N.L."/>
            <person name="Buchanan P."/>
            <person name="Buyck B."/>
            <person name="Bense V."/>
            <person name="Catcheside P."/>
            <person name="Chovatia M."/>
            <person name="Cooper J."/>
            <person name="Damon W."/>
            <person name="Desjardin D."/>
            <person name="Finy P."/>
            <person name="Geml J."/>
            <person name="Haridas S."/>
            <person name="Hughes K."/>
            <person name="Justo A."/>
            <person name="Karasinski D."/>
            <person name="Kautmanova I."/>
            <person name="Kiss B."/>
            <person name="Kocsube S."/>
            <person name="Kotiranta H."/>
            <person name="LaButti K.M."/>
            <person name="Lechner B.E."/>
            <person name="Liimatainen K."/>
            <person name="Lipzen A."/>
            <person name="Lukacs Z."/>
            <person name="Mihaltcheva S."/>
            <person name="Morgado L.N."/>
            <person name="Niskanen T."/>
            <person name="Noordeloos M.E."/>
            <person name="Ohm R.A."/>
            <person name="Ortiz-Santana B."/>
            <person name="Ovrebo C."/>
            <person name="Racz N."/>
            <person name="Riley R."/>
            <person name="Savchenko A."/>
            <person name="Shiryaev A."/>
            <person name="Soop K."/>
            <person name="Spirin V."/>
            <person name="Szebenyi C."/>
            <person name="Tomsovsky M."/>
            <person name="Tulloss R.E."/>
            <person name="Uehling J."/>
            <person name="Grigoriev I.V."/>
            <person name="Vagvolgyi C."/>
            <person name="Papp T."/>
            <person name="Martin F.M."/>
            <person name="Miettinen O."/>
            <person name="Hibbett D.S."/>
            <person name="Nagy L.G."/>
        </authorList>
    </citation>
    <scope>NUCLEOTIDE SEQUENCE [LARGE SCALE GENOMIC DNA]</scope>
    <source>
        <strain evidence="1 2">OMC1185</strain>
    </source>
</reference>
<name>A0A5C3MKE2_9AGAM</name>
<evidence type="ECO:0000313" key="2">
    <source>
        <dbReference type="Proteomes" id="UP000305948"/>
    </source>
</evidence>
<evidence type="ECO:0000313" key="1">
    <source>
        <dbReference type="EMBL" id="TFK45730.1"/>
    </source>
</evidence>
<sequence>MRVPACELQIRTQLEGEGTSSNKYLSYASQNYSFHKYGSNYLEHRAYRQNSLRLQTPPHPVDIILQCVIICAFPKYLPSVSNEPSHPTDTVDAVDDNVRLAERRGEVMKPPGIQDLGYRAVGREASVCLANFKAEQYIFEFRCRIAVDRSDEAEEGLVDGCGRAEGAVRAVRARDCERGQSGTAHEQLVEMISIVYGAKIVYIERLQHTTRSAEHARQGFGKRVRVRCKDS</sequence>